<dbReference type="InterPro" id="IPR000210">
    <property type="entry name" value="BTB/POZ_dom"/>
</dbReference>
<dbReference type="Gene3D" id="3.30.710.10">
    <property type="entry name" value="Potassium Channel Kv1.1, Chain A"/>
    <property type="match status" value="1"/>
</dbReference>
<organism evidence="3 4">
    <name type="scientific">Trematosphaeria pertusa</name>
    <dbReference type="NCBI Taxonomy" id="390896"/>
    <lineage>
        <taxon>Eukaryota</taxon>
        <taxon>Fungi</taxon>
        <taxon>Dikarya</taxon>
        <taxon>Ascomycota</taxon>
        <taxon>Pezizomycotina</taxon>
        <taxon>Dothideomycetes</taxon>
        <taxon>Pleosporomycetidae</taxon>
        <taxon>Pleosporales</taxon>
        <taxon>Massarineae</taxon>
        <taxon>Trematosphaeriaceae</taxon>
        <taxon>Trematosphaeria</taxon>
    </lineage>
</organism>
<keyword evidence="4" id="KW-1185">Reference proteome</keyword>
<evidence type="ECO:0000256" key="1">
    <source>
        <dbReference type="SAM" id="MobiDB-lite"/>
    </source>
</evidence>
<evidence type="ECO:0000313" key="3">
    <source>
        <dbReference type="EMBL" id="KAF2252603.1"/>
    </source>
</evidence>
<protein>
    <recommendedName>
        <fullName evidence="2">BTB domain-containing protein</fullName>
    </recommendedName>
</protein>
<dbReference type="GeneID" id="54574581"/>
<gene>
    <name evidence="3" type="ORF">BU26DRAFT_259803</name>
</gene>
<sequence length="255" mass="29607">MADLTLTFGSSFGPGPPAKRKRLEFSGDTQTPSTIVDRRCTVSQALRLDCDFITVAVGQDELKVSFKVHEHAICDRSEFFRNSMKPEWSSMRADPRVIELPEDDPDAFSLYRTWVYSGKLAILPDKDCDLNSTTERYHTLAYAYVLGERLLDTDFKNAIADAYVLYARGIPPSRRYYPSNEEIRIIYEGTREESPIRQLLVDIWYCRGKAEWLEKDADLPREFLTNVVRELLRVRVSVENLSRPWKNSHEQYHEK</sequence>
<evidence type="ECO:0000313" key="4">
    <source>
        <dbReference type="Proteomes" id="UP000800094"/>
    </source>
</evidence>
<dbReference type="EMBL" id="ML987192">
    <property type="protein sequence ID" value="KAF2252603.1"/>
    <property type="molecule type" value="Genomic_DNA"/>
</dbReference>
<dbReference type="SUPFAM" id="SSF54695">
    <property type="entry name" value="POZ domain"/>
    <property type="match status" value="1"/>
</dbReference>
<dbReference type="InterPro" id="IPR011333">
    <property type="entry name" value="SKP1/BTB/POZ_sf"/>
</dbReference>
<dbReference type="PANTHER" id="PTHR47843:SF2">
    <property type="entry name" value="BTB DOMAIN-CONTAINING PROTEIN"/>
    <property type="match status" value="1"/>
</dbReference>
<dbReference type="AlphaFoldDB" id="A0A6A6IST8"/>
<name>A0A6A6IST8_9PLEO</name>
<dbReference type="PROSITE" id="PS50097">
    <property type="entry name" value="BTB"/>
    <property type="match status" value="1"/>
</dbReference>
<dbReference type="RefSeq" id="XP_033687607.1">
    <property type="nucleotide sequence ID" value="XM_033821251.1"/>
</dbReference>
<dbReference type="Proteomes" id="UP000800094">
    <property type="component" value="Unassembled WGS sequence"/>
</dbReference>
<accession>A0A6A6IST8</accession>
<evidence type="ECO:0000259" key="2">
    <source>
        <dbReference type="PROSITE" id="PS50097"/>
    </source>
</evidence>
<dbReference type="PANTHER" id="PTHR47843">
    <property type="entry name" value="BTB DOMAIN-CONTAINING PROTEIN-RELATED"/>
    <property type="match status" value="1"/>
</dbReference>
<proteinExistence type="predicted"/>
<dbReference type="OrthoDB" id="1022638at2759"/>
<dbReference type="CDD" id="cd18186">
    <property type="entry name" value="BTB_POZ_ZBTB_KLHL-like"/>
    <property type="match status" value="1"/>
</dbReference>
<feature type="domain" description="BTB" evidence="2">
    <location>
        <begin position="50"/>
        <end position="124"/>
    </location>
</feature>
<feature type="region of interest" description="Disordered" evidence="1">
    <location>
        <begin position="1"/>
        <end position="31"/>
    </location>
</feature>
<reference evidence="3" key="1">
    <citation type="journal article" date="2020" name="Stud. Mycol.">
        <title>101 Dothideomycetes genomes: a test case for predicting lifestyles and emergence of pathogens.</title>
        <authorList>
            <person name="Haridas S."/>
            <person name="Albert R."/>
            <person name="Binder M."/>
            <person name="Bloem J."/>
            <person name="Labutti K."/>
            <person name="Salamov A."/>
            <person name="Andreopoulos B."/>
            <person name="Baker S."/>
            <person name="Barry K."/>
            <person name="Bills G."/>
            <person name="Bluhm B."/>
            <person name="Cannon C."/>
            <person name="Castanera R."/>
            <person name="Culley D."/>
            <person name="Daum C."/>
            <person name="Ezra D."/>
            <person name="Gonzalez J."/>
            <person name="Henrissat B."/>
            <person name="Kuo A."/>
            <person name="Liang C."/>
            <person name="Lipzen A."/>
            <person name="Lutzoni F."/>
            <person name="Magnuson J."/>
            <person name="Mondo S."/>
            <person name="Nolan M."/>
            <person name="Ohm R."/>
            <person name="Pangilinan J."/>
            <person name="Park H.-J."/>
            <person name="Ramirez L."/>
            <person name="Alfaro M."/>
            <person name="Sun H."/>
            <person name="Tritt A."/>
            <person name="Yoshinaga Y."/>
            <person name="Zwiers L.-H."/>
            <person name="Turgeon B."/>
            <person name="Goodwin S."/>
            <person name="Spatafora J."/>
            <person name="Crous P."/>
            <person name="Grigoriev I."/>
        </authorList>
    </citation>
    <scope>NUCLEOTIDE SEQUENCE</scope>
    <source>
        <strain evidence="3">CBS 122368</strain>
    </source>
</reference>